<sequence>MKINIQKYFKYKNNLKPLIIAEISANHCGSKSLFLKTIKSAAKNGADLIKIQTYEPEDITIDKSFDLPNWNKKKIWKLYSKAQTPYKWHHDAFKLANKLNIELFSTPFSKRAVDFLLKKKVKLFKISSFEINDFNLVKKIASTKKPIILSTGMASLNEIRECVNIIRKFHNKIILLHCVSGYPTPDHEANLMRISSLKKYFKNINIGLSDHSDDILSSISSIPLGAKVIEKHFILSKKLKSFDRNFSITPQQLKILSTYTKKIFLNLGDGKFKIQKKEQISIKFRRSIFSIKNIKKGEKLSQDNISTFRPAIGLSAKYYFQILGKKAKKDIEANTPIYSSLIK</sequence>
<dbReference type="PANTHER" id="PTHR42966">
    <property type="entry name" value="N-ACETYLNEURAMINATE SYNTHASE"/>
    <property type="match status" value="1"/>
</dbReference>
<dbReference type="InterPro" id="IPR036732">
    <property type="entry name" value="AFP_Neu5c_C_sf"/>
</dbReference>
<dbReference type="Pfam" id="PF08666">
    <property type="entry name" value="SAF"/>
    <property type="match status" value="1"/>
</dbReference>
<dbReference type="PROSITE" id="PS50844">
    <property type="entry name" value="AFP_LIKE"/>
    <property type="match status" value="1"/>
</dbReference>
<organism evidence="2 3">
    <name type="scientific">Pelagibacter ubique</name>
    <dbReference type="NCBI Taxonomy" id="198252"/>
    <lineage>
        <taxon>Bacteria</taxon>
        <taxon>Pseudomonadati</taxon>
        <taxon>Pseudomonadota</taxon>
        <taxon>Alphaproteobacteria</taxon>
        <taxon>Candidatus Pelagibacterales</taxon>
        <taxon>Candidatus Pelagibacteraceae</taxon>
        <taxon>Candidatus Pelagibacter</taxon>
    </lineage>
</organism>
<dbReference type="PANTHER" id="PTHR42966:SF2">
    <property type="entry name" value="PSEUDAMINIC ACID SYNTHASE"/>
    <property type="match status" value="1"/>
</dbReference>
<name>A0ABX1SZ34_PELUQ</name>
<dbReference type="SMART" id="SM00858">
    <property type="entry name" value="SAF"/>
    <property type="match status" value="1"/>
</dbReference>
<evidence type="ECO:0000313" key="2">
    <source>
        <dbReference type="EMBL" id="NMN67107.1"/>
    </source>
</evidence>
<dbReference type="SUPFAM" id="SSF51269">
    <property type="entry name" value="AFP III-like domain"/>
    <property type="match status" value="1"/>
</dbReference>
<dbReference type="InterPro" id="IPR051690">
    <property type="entry name" value="PseI-like"/>
</dbReference>
<dbReference type="InterPro" id="IPR020030">
    <property type="entry name" value="Pseudaminic_synth_PseI"/>
</dbReference>
<dbReference type="NCBIfam" id="TIGR03586">
    <property type="entry name" value="PseI"/>
    <property type="match status" value="1"/>
</dbReference>
<dbReference type="InterPro" id="IPR057736">
    <property type="entry name" value="SAF_PseI/NeuA/NeuB"/>
</dbReference>
<dbReference type="Pfam" id="PF03102">
    <property type="entry name" value="NeuB"/>
    <property type="match status" value="1"/>
</dbReference>
<evidence type="ECO:0000313" key="3">
    <source>
        <dbReference type="Proteomes" id="UP001166004"/>
    </source>
</evidence>
<dbReference type="EMBL" id="LANA01000001">
    <property type="protein sequence ID" value="NMN67107.1"/>
    <property type="molecule type" value="Genomic_DNA"/>
</dbReference>
<dbReference type="InterPro" id="IPR013974">
    <property type="entry name" value="SAF"/>
</dbReference>
<dbReference type="Gene3D" id="3.90.1210.10">
    <property type="entry name" value="Antifreeze-like/N-acetylneuraminic acid synthase C-terminal domain"/>
    <property type="match status" value="1"/>
</dbReference>
<dbReference type="Gene3D" id="3.20.20.70">
    <property type="entry name" value="Aldolase class I"/>
    <property type="match status" value="1"/>
</dbReference>
<dbReference type="SUPFAM" id="SSF51569">
    <property type="entry name" value="Aldolase"/>
    <property type="match status" value="1"/>
</dbReference>
<reference evidence="2 3" key="1">
    <citation type="submission" date="2019-07" db="EMBL/GenBank/DDBJ databases">
        <title>SAR11 Genome Evolution.</title>
        <authorList>
            <person name="Giovannoni S."/>
        </authorList>
    </citation>
    <scope>NUCLEOTIDE SEQUENCE [LARGE SCALE GENOMIC DNA]</scope>
    <source>
        <strain evidence="2 3">HTCC9565</strain>
    </source>
</reference>
<dbReference type="RefSeq" id="WP_169035622.1">
    <property type="nucleotide sequence ID" value="NZ_LANA01000001.1"/>
</dbReference>
<dbReference type="InterPro" id="IPR006190">
    <property type="entry name" value="SAF_AFP_Neu5Ac"/>
</dbReference>
<proteinExistence type="predicted"/>
<dbReference type="InterPro" id="IPR013785">
    <property type="entry name" value="Aldolase_TIM"/>
</dbReference>
<protein>
    <submittedName>
        <fullName evidence="2">Pseudaminic acid synthase</fullName>
    </submittedName>
</protein>
<dbReference type="Proteomes" id="UP001166004">
    <property type="component" value="Unassembled WGS sequence"/>
</dbReference>
<evidence type="ECO:0000259" key="1">
    <source>
        <dbReference type="PROSITE" id="PS50844"/>
    </source>
</evidence>
<dbReference type="InterPro" id="IPR013132">
    <property type="entry name" value="PseI/NeuA/B-like_N"/>
</dbReference>
<comment type="caution">
    <text evidence="2">The sequence shown here is derived from an EMBL/GenBank/DDBJ whole genome shotgun (WGS) entry which is preliminary data.</text>
</comment>
<feature type="domain" description="AFP-like" evidence="1">
    <location>
        <begin position="287"/>
        <end position="343"/>
    </location>
</feature>
<dbReference type="CDD" id="cd11615">
    <property type="entry name" value="SAF_NeuB_like"/>
    <property type="match status" value="1"/>
</dbReference>
<accession>A0ABX1SZ34</accession>
<gene>
    <name evidence="2" type="ORF">VP91_00002400</name>
</gene>
<keyword evidence="3" id="KW-1185">Reference proteome</keyword>